<keyword evidence="4 12" id="KW-0328">Glycosyltransferase</keyword>
<evidence type="ECO:0000256" key="12">
    <source>
        <dbReference type="RuleBase" id="RU363075"/>
    </source>
</evidence>
<dbReference type="GO" id="GO:0052917">
    <property type="term" value="F:dol-P-Man:Man(7)GlcNAc(2)-PP-Dol alpha-1,6-mannosyltransferase activity"/>
    <property type="evidence" value="ECO:0007669"/>
    <property type="project" value="UniProtKB-EC"/>
</dbReference>
<keyword evidence="6 12" id="KW-0812">Transmembrane</keyword>
<feature type="transmembrane region" description="Helical" evidence="12">
    <location>
        <begin position="323"/>
        <end position="342"/>
    </location>
</feature>
<evidence type="ECO:0000256" key="6">
    <source>
        <dbReference type="ARBA" id="ARBA00022692"/>
    </source>
</evidence>
<proteinExistence type="inferred from homology"/>
<evidence type="ECO:0000256" key="10">
    <source>
        <dbReference type="ARBA" id="ARBA00044721"/>
    </source>
</evidence>
<name>A0AAE1Z591_SCHME</name>
<evidence type="ECO:0000256" key="5">
    <source>
        <dbReference type="ARBA" id="ARBA00022679"/>
    </source>
</evidence>
<keyword evidence="5" id="KW-0808">Transferase</keyword>
<accession>A0AAE1Z591</accession>
<feature type="transmembrane region" description="Helical" evidence="12">
    <location>
        <begin position="264"/>
        <end position="284"/>
    </location>
</feature>
<evidence type="ECO:0000313" key="14">
    <source>
        <dbReference type="Proteomes" id="UP001292079"/>
    </source>
</evidence>
<evidence type="ECO:0000256" key="4">
    <source>
        <dbReference type="ARBA" id="ARBA00022676"/>
    </source>
</evidence>
<feature type="transmembrane region" description="Helical" evidence="12">
    <location>
        <begin position="163"/>
        <end position="189"/>
    </location>
</feature>
<comment type="subcellular location">
    <subcellularLocation>
        <location evidence="1 12">Endoplasmic reticulum membrane</location>
        <topology evidence="1 12">Multi-pass membrane protein</topology>
    </subcellularLocation>
</comment>
<feature type="transmembrane region" description="Helical" evidence="12">
    <location>
        <begin position="369"/>
        <end position="395"/>
    </location>
</feature>
<protein>
    <recommendedName>
        <fullName evidence="12">Mannosyltransferase</fullName>
        <ecNumber evidence="12">2.4.1.-</ecNumber>
    </recommendedName>
</protein>
<reference evidence="13" key="1">
    <citation type="submission" date="2022-04" db="EMBL/GenBank/DDBJ databases">
        <authorList>
            <person name="Xu L."/>
            <person name="Lv Z."/>
        </authorList>
    </citation>
    <scope>NUCLEOTIDE SEQUENCE</scope>
    <source>
        <strain evidence="13">LV_2022a</strain>
    </source>
</reference>
<dbReference type="PANTHER" id="PTHR22760">
    <property type="entry name" value="GLYCOSYLTRANSFERASE"/>
    <property type="match status" value="1"/>
</dbReference>
<sequence>MEVVEILFVIYVMTLVFLCPYTKVEESFGMQALHDLLYLRTNISMYDHIYFPGVVPRSFLGCLLVGSIASPLIYLNTLLRMDKFTSQYIVRVCLGLLTTLSLIKFSHCVKKVFGKHVYLRFFMICCSQFHLAFYASRALPNIYALILVLYSLGHLIKGNETKFVMSAGIAILVLRSELMLLFGPCLLYGLFTGCIKPRLKLLKTIITTAIISIGSSVLVDSLLWGKLIWPEFEVFYFNTILNKSGQWGIYPFHWYFTSALPKSLLSTCMLLFAWVAVVVFSIPLQKTFGYQHGLMYLKSTELLLVAFIFISLYSFLPHKELRFIIYVLPVFNLAVADVWSYLEKPMLNLRETYLDLIMTKRKPNRISHFHVALVFGCYAHLLVNTVCSIVLIMAARKNYPGGEALTRLSHMDHLINRSDVHVHICNLAAQTGVTRFLEGNNKWIYNKTEGLETNFGALSSSKFTHIISEISEEEMSRELPTFVQIFQVSCFRRMRLYTSHRFWESIDFNIVPCLFIYEKKSIG</sequence>
<feature type="transmembrane region" description="Helical" evidence="12">
    <location>
        <begin position="141"/>
        <end position="156"/>
    </location>
</feature>
<organism evidence="13 14">
    <name type="scientific">Schistosoma mekongi</name>
    <name type="common">Parasitic worm</name>
    <dbReference type="NCBI Taxonomy" id="38744"/>
    <lineage>
        <taxon>Eukaryota</taxon>
        <taxon>Metazoa</taxon>
        <taxon>Spiralia</taxon>
        <taxon>Lophotrochozoa</taxon>
        <taxon>Platyhelminthes</taxon>
        <taxon>Trematoda</taxon>
        <taxon>Digenea</taxon>
        <taxon>Strigeidida</taxon>
        <taxon>Schistosomatoidea</taxon>
        <taxon>Schistosomatidae</taxon>
        <taxon>Schistosoma</taxon>
    </lineage>
</organism>
<dbReference type="EC" id="2.4.1.-" evidence="12"/>
<comment type="pathway">
    <text evidence="2">Protein modification; protein glycosylation.</text>
</comment>
<feature type="transmembrane region" description="Helical" evidence="12">
    <location>
        <begin position="6"/>
        <end position="24"/>
    </location>
</feature>
<feature type="transmembrane region" description="Helical" evidence="12">
    <location>
        <begin position="117"/>
        <end position="135"/>
    </location>
</feature>
<dbReference type="Pfam" id="PF03901">
    <property type="entry name" value="Glyco_transf_22"/>
    <property type="match status" value="1"/>
</dbReference>
<dbReference type="AlphaFoldDB" id="A0AAE1Z591"/>
<comment type="function">
    <text evidence="10">Mannosyltransferase that operates in the biosynthetic pathway of dolichol-linked oligosaccharides, the glycan precursors employed in protein asparagine (N)-glycosylation. The assembly of dolichol-linked oligosaccharides begins on the cytosolic side of the endoplasmic reticulum membrane and finishes in its lumen. The sequential addition of sugars to dolichol pyrophosphate produces dolichol-linked oligosaccharides containing fourteen sugars, including two GlcNAcs, nine mannoses and three glucoses. Once assembled, the oligosaccharide is transferred from the lipid to nascent proteins by oligosaccharyltransferases. In the lumen of the endoplasmic reticulum, adds the eighth mannose residue in an alpha-1,6 linkage onto Man(7)GlcNAc(2)-PP-dolichol to produce Man(8)GlcNAc(2)-PP-dolichol.</text>
</comment>
<evidence type="ECO:0000256" key="9">
    <source>
        <dbReference type="ARBA" id="ARBA00023136"/>
    </source>
</evidence>
<feature type="transmembrane region" description="Helical" evidence="12">
    <location>
        <begin position="296"/>
        <end position="316"/>
    </location>
</feature>
<evidence type="ECO:0000256" key="2">
    <source>
        <dbReference type="ARBA" id="ARBA00004922"/>
    </source>
</evidence>
<evidence type="ECO:0000256" key="7">
    <source>
        <dbReference type="ARBA" id="ARBA00022824"/>
    </source>
</evidence>
<reference evidence="13" key="2">
    <citation type="journal article" date="2023" name="Infect Dis Poverty">
        <title>Chromosome-scale genome of the human blood fluke Schistosoma mekongi and its implications for public health.</title>
        <authorList>
            <person name="Zhou M."/>
            <person name="Xu L."/>
            <person name="Xu D."/>
            <person name="Chen W."/>
            <person name="Khan J."/>
            <person name="Hu Y."/>
            <person name="Huang H."/>
            <person name="Wei H."/>
            <person name="Zhang Y."/>
            <person name="Chusongsang P."/>
            <person name="Tanasarnprasert K."/>
            <person name="Hu X."/>
            <person name="Limpanont Y."/>
            <person name="Lv Z."/>
        </authorList>
    </citation>
    <scope>NUCLEOTIDE SEQUENCE</scope>
    <source>
        <strain evidence="13">LV_2022a</strain>
    </source>
</reference>
<dbReference type="Proteomes" id="UP001292079">
    <property type="component" value="Unassembled WGS sequence"/>
</dbReference>
<evidence type="ECO:0000313" key="13">
    <source>
        <dbReference type="EMBL" id="KAK4467568.1"/>
    </source>
</evidence>
<comment type="similarity">
    <text evidence="3 12">Belongs to the glycosyltransferase 22 family.</text>
</comment>
<dbReference type="GO" id="GO:0006487">
    <property type="term" value="P:protein N-linked glycosylation"/>
    <property type="evidence" value="ECO:0007669"/>
    <property type="project" value="TreeGrafter"/>
</dbReference>
<comment type="caution">
    <text evidence="13">The sequence shown here is derived from an EMBL/GenBank/DDBJ whole genome shotgun (WGS) entry which is preliminary data.</text>
</comment>
<keyword evidence="9 12" id="KW-0472">Membrane</keyword>
<dbReference type="PANTHER" id="PTHR22760:SF1">
    <property type="entry name" value="DOL-P-MAN:MAN(7)GLCNAC(2)-PP-DOL ALPHA-1,6-MANNOSYLTRANSFERASE"/>
    <property type="match status" value="1"/>
</dbReference>
<evidence type="ECO:0000256" key="8">
    <source>
        <dbReference type="ARBA" id="ARBA00022989"/>
    </source>
</evidence>
<dbReference type="GO" id="GO:0005789">
    <property type="term" value="C:endoplasmic reticulum membrane"/>
    <property type="evidence" value="ECO:0007669"/>
    <property type="project" value="UniProtKB-SubCell"/>
</dbReference>
<gene>
    <name evidence="13" type="ORF">MN116_008840</name>
</gene>
<keyword evidence="14" id="KW-1185">Reference proteome</keyword>
<evidence type="ECO:0000256" key="11">
    <source>
        <dbReference type="ARBA" id="ARBA00048899"/>
    </source>
</evidence>
<comment type="catalytic activity">
    <reaction evidence="11">
        <text>an alpha-D-Man-(1-&gt;2)-alpha-D-Man-(1-&gt;2)-alpha-D-Man-(1-&gt;3)-[alpha-D-Man-(1-&gt;2)-alpha-D-Man-(1-&gt;3)-alpha-D-Man-(1-&gt;6)]-beta-D-Man-(1-&gt;4)-beta-D-GlcNAc-(1-&gt;4)-alpha-D-GlcNAc-diphospho-di-trans,poly-cis-dolichol + a di-trans,poly-cis-dolichyl beta-D-mannosyl phosphate = an alpha-D-Man-(1-&gt;2)-alpha-D-Man-(1-&gt;2)-alpha-D-Man-(1-&gt;3)-[alpha-D-Man-(1-&gt;2)-alpha-D-Man-(1-&gt;3)-[alpha-D-Man-(1-&gt;6)]-alpha-D-Man-(1-&gt;6)]-beta-D-Man-(1-&gt;4)-beta-D-GlcNAc-(1-&gt;4)-alpha-D-GlcNAc-diphospho-di-trans,poly-cis-dolichol + a di-trans,poly-cis-dolichyl phosphate + H(+)</text>
        <dbReference type="Rhea" id="RHEA:29535"/>
        <dbReference type="Rhea" id="RHEA-COMP:19498"/>
        <dbReference type="Rhea" id="RHEA-COMP:19501"/>
        <dbReference type="Rhea" id="RHEA-COMP:19518"/>
        <dbReference type="Rhea" id="RHEA-COMP:19519"/>
        <dbReference type="ChEBI" id="CHEBI:15378"/>
        <dbReference type="ChEBI" id="CHEBI:57683"/>
        <dbReference type="ChEBI" id="CHEBI:58211"/>
        <dbReference type="ChEBI" id="CHEBI:132517"/>
        <dbReference type="ChEBI" id="CHEBI:132519"/>
        <dbReference type="EC" id="2.4.1.260"/>
    </reaction>
    <physiologicalReaction direction="left-to-right" evidence="11">
        <dbReference type="Rhea" id="RHEA:29536"/>
    </physiologicalReaction>
</comment>
<keyword evidence="7 12" id="KW-0256">Endoplasmic reticulum</keyword>
<dbReference type="InterPro" id="IPR005599">
    <property type="entry name" value="GPI_mannosylTrfase"/>
</dbReference>
<evidence type="ECO:0000256" key="1">
    <source>
        <dbReference type="ARBA" id="ARBA00004477"/>
    </source>
</evidence>
<feature type="transmembrane region" description="Helical" evidence="12">
    <location>
        <begin position="88"/>
        <end position="105"/>
    </location>
</feature>
<feature type="transmembrane region" description="Helical" evidence="12">
    <location>
        <begin position="54"/>
        <end position="76"/>
    </location>
</feature>
<feature type="transmembrane region" description="Helical" evidence="12">
    <location>
        <begin position="201"/>
        <end position="223"/>
    </location>
</feature>
<evidence type="ECO:0000256" key="3">
    <source>
        <dbReference type="ARBA" id="ARBA00007063"/>
    </source>
</evidence>
<dbReference type="EMBL" id="JALJAT010000012">
    <property type="protein sequence ID" value="KAK4467568.1"/>
    <property type="molecule type" value="Genomic_DNA"/>
</dbReference>
<keyword evidence="8 12" id="KW-1133">Transmembrane helix</keyword>